<proteinExistence type="predicted"/>
<reference evidence="2 3" key="1">
    <citation type="submission" date="2024-01" db="EMBL/GenBank/DDBJ databases">
        <title>Genome assemblies of Stephania.</title>
        <authorList>
            <person name="Yang L."/>
        </authorList>
    </citation>
    <scope>NUCLEOTIDE SEQUENCE [LARGE SCALE GENOMIC DNA]</scope>
    <source>
        <strain evidence="2">YNDBR</strain>
        <tissue evidence="2">Leaf</tissue>
    </source>
</reference>
<dbReference type="EMBL" id="JBBNAF010000007">
    <property type="protein sequence ID" value="KAK9128617.1"/>
    <property type="molecule type" value="Genomic_DNA"/>
</dbReference>
<keyword evidence="3" id="KW-1185">Reference proteome</keyword>
<organism evidence="2 3">
    <name type="scientific">Stephania yunnanensis</name>
    <dbReference type="NCBI Taxonomy" id="152371"/>
    <lineage>
        <taxon>Eukaryota</taxon>
        <taxon>Viridiplantae</taxon>
        <taxon>Streptophyta</taxon>
        <taxon>Embryophyta</taxon>
        <taxon>Tracheophyta</taxon>
        <taxon>Spermatophyta</taxon>
        <taxon>Magnoliopsida</taxon>
        <taxon>Ranunculales</taxon>
        <taxon>Menispermaceae</taxon>
        <taxon>Menispermoideae</taxon>
        <taxon>Cissampelideae</taxon>
        <taxon>Stephania</taxon>
    </lineage>
</organism>
<evidence type="ECO:0000313" key="2">
    <source>
        <dbReference type="EMBL" id="KAK9128617.1"/>
    </source>
</evidence>
<sequence>MEEEHATSARSSPAAVRFRGGRRGSSGDSGVAALKVPARCWLLGVLAQHKEKEI</sequence>
<feature type="region of interest" description="Disordered" evidence="1">
    <location>
        <begin position="1"/>
        <end position="30"/>
    </location>
</feature>
<protein>
    <submittedName>
        <fullName evidence="2">Uncharacterized protein</fullName>
    </submittedName>
</protein>
<gene>
    <name evidence="2" type="ORF">Syun_017414</name>
</gene>
<dbReference type="AlphaFoldDB" id="A0AAP0P2C9"/>
<comment type="caution">
    <text evidence="2">The sequence shown here is derived from an EMBL/GenBank/DDBJ whole genome shotgun (WGS) entry which is preliminary data.</text>
</comment>
<accession>A0AAP0P2C9</accession>
<dbReference type="Proteomes" id="UP001420932">
    <property type="component" value="Unassembled WGS sequence"/>
</dbReference>
<evidence type="ECO:0000256" key="1">
    <source>
        <dbReference type="SAM" id="MobiDB-lite"/>
    </source>
</evidence>
<evidence type="ECO:0000313" key="3">
    <source>
        <dbReference type="Proteomes" id="UP001420932"/>
    </source>
</evidence>
<name>A0AAP0P2C9_9MAGN</name>